<comment type="caution">
    <text evidence="1">The sequence shown here is derived from an EMBL/GenBank/DDBJ whole genome shotgun (WGS) entry which is preliminary data.</text>
</comment>
<proteinExistence type="predicted"/>
<dbReference type="AlphaFoldDB" id="A0A0U5BZ77"/>
<organism evidence="1 2">
    <name type="scientific">Xanthomonas citri pv. citri</name>
    <dbReference type="NCBI Taxonomy" id="611301"/>
    <lineage>
        <taxon>Bacteria</taxon>
        <taxon>Pseudomonadati</taxon>
        <taxon>Pseudomonadota</taxon>
        <taxon>Gammaproteobacteria</taxon>
        <taxon>Lysobacterales</taxon>
        <taxon>Lysobacteraceae</taxon>
        <taxon>Xanthomonas</taxon>
    </lineage>
</organism>
<dbReference type="EMBL" id="CCXZ01000189">
    <property type="protein sequence ID" value="CEG19089.1"/>
    <property type="molecule type" value="Genomic_DNA"/>
</dbReference>
<evidence type="ECO:0000313" key="1">
    <source>
        <dbReference type="EMBL" id="CEG19089.1"/>
    </source>
</evidence>
<name>A0A0U5BZ77_XANCI</name>
<accession>A0A0U5BZ77</accession>
<protein>
    <submittedName>
        <fullName evidence="1">Uncharacterized protein</fullName>
    </submittedName>
</protein>
<dbReference type="Proteomes" id="UP000052230">
    <property type="component" value="Unassembled WGS sequence"/>
</dbReference>
<evidence type="ECO:0000313" key="2">
    <source>
        <dbReference type="Proteomes" id="UP000052230"/>
    </source>
</evidence>
<gene>
    <name evidence="1" type="ORF">XAC3562_900029</name>
</gene>
<sequence>MSSANVGRHRWGGLAELEKNDPVPDVGRCVERIGFRARQWRRWLERQSSSTSSSSAWLGESSAGLSWAAARYRFGWMISPPAVEAGGLRHFDG</sequence>
<reference evidence="1 2" key="1">
    <citation type="submission" date="2014-09" db="EMBL/GenBank/DDBJ databases">
        <authorList>
            <person name="Regsiter A."/>
        </authorList>
    </citation>
    <scope>NUCLEOTIDE SEQUENCE [LARGE SCALE GENOMIC DNA]</scope>
</reference>
<keyword evidence="2" id="KW-1185">Reference proteome</keyword>